<proteinExistence type="predicted"/>
<gene>
    <name evidence="2" type="ORF">UFOPK3401_00682</name>
</gene>
<dbReference type="EMBL" id="CAFBLM010000023">
    <property type="protein sequence ID" value="CAB4868815.1"/>
    <property type="molecule type" value="Genomic_DNA"/>
</dbReference>
<keyword evidence="1" id="KW-0472">Membrane</keyword>
<reference evidence="2" key="1">
    <citation type="submission" date="2020-05" db="EMBL/GenBank/DDBJ databases">
        <authorList>
            <person name="Chiriac C."/>
            <person name="Salcher M."/>
            <person name="Ghai R."/>
            <person name="Kavagutti S V."/>
        </authorList>
    </citation>
    <scope>NUCLEOTIDE SEQUENCE</scope>
</reference>
<evidence type="ECO:0000313" key="2">
    <source>
        <dbReference type="EMBL" id="CAB4868815.1"/>
    </source>
</evidence>
<accession>A0A6J7DIW7</accession>
<sequence length="147" mass="15847">MSNNSNRSLGQIFASITEDIASLVRGEIALAKAELKQSARMAARGAGLIAAAVFLANLSFIFLLIALAFAIANASDNTWTGFLIVALLLIAITAVLGFFARRHFQQVKGPQRAQAQTEATLDTLRQVPDKFMDAFEQVIPENPSTKP</sequence>
<protein>
    <submittedName>
        <fullName evidence="2">Unannotated protein</fullName>
    </submittedName>
</protein>
<name>A0A6J7DIW7_9ZZZZ</name>
<organism evidence="2">
    <name type="scientific">freshwater metagenome</name>
    <dbReference type="NCBI Taxonomy" id="449393"/>
    <lineage>
        <taxon>unclassified sequences</taxon>
        <taxon>metagenomes</taxon>
        <taxon>ecological metagenomes</taxon>
    </lineage>
</organism>
<feature type="transmembrane region" description="Helical" evidence="1">
    <location>
        <begin position="46"/>
        <end position="72"/>
    </location>
</feature>
<dbReference type="Pfam" id="PF07332">
    <property type="entry name" value="Phage_holin_3_6"/>
    <property type="match status" value="1"/>
</dbReference>
<keyword evidence="1" id="KW-0812">Transmembrane</keyword>
<dbReference type="AlphaFoldDB" id="A0A6J7DIW7"/>
<keyword evidence="1" id="KW-1133">Transmembrane helix</keyword>
<dbReference type="InterPro" id="IPR009937">
    <property type="entry name" value="Phage_holin_3_6"/>
</dbReference>
<evidence type="ECO:0000256" key="1">
    <source>
        <dbReference type="SAM" id="Phobius"/>
    </source>
</evidence>
<feature type="transmembrane region" description="Helical" evidence="1">
    <location>
        <begin position="78"/>
        <end position="100"/>
    </location>
</feature>